<dbReference type="GO" id="GO:0010073">
    <property type="term" value="P:meristem maintenance"/>
    <property type="evidence" value="ECO:0007669"/>
    <property type="project" value="InterPro"/>
</dbReference>
<feature type="domain" description="Aminotransferase-like plant mobile" evidence="1">
    <location>
        <begin position="13"/>
        <end position="111"/>
    </location>
</feature>
<keyword evidence="3" id="KW-1185">Reference proteome</keyword>
<sequence>MRGNFSPNIDFSHIKSENVSISYLRMYLTITAYRDDDITIAHTFILFMMGHLWFQTANDTIPLGYLAAMADLDEAAQYDWGSAILASLYHSLDTAVTTGGTITGFAQLLTVGFVDCEQFMTGEERETYASYWANQTAEVGTLLTDSQRMGNIDMFGPSTLRASITPLVVTSTSIHSLSQDFSLPAEPEGSDLGWHMEWTGRRELLPIHRLRDLPEMSSFYGAEELWHLDSCVNHQLYEHDLQLRRGHDVRVVPLPPGGSAKLRQRGSGL</sequence>
<dbReference type="InterPro" id="IPR044824">
    <property type="entry name" value="MAIN-like"/>
</dbReference>
<evidence type="ECO:0000259" key="1">
    <source>
        <dbReference type="Pfam" id="PF10536"/>
    </source>
</evidence>
<dbReference type="PANTHER" id="PTHR46033:SF8">
    <property type="entry name" value="PROTEIN MAINTENANCE OF MERISTEMS-LIKE"/>
    <property type="match status" value="1"/>
</dbReference>
<proteinExistence type="predicted"/>
<dbReference type="AlphaFoldDB" id="A0A7J7LZX7"/>
<gene>
    <name evidence="2" type="ORF">GIB67_011927</name>
</gene>
<dbReference type="PANTHER" id="PTHR46033">
    <property type="entry name" value="PROTEIN MAIN-LIKE 2"/>
    <property type="match status" value="1"/>
</dbReference>
<dbReference type="InterPro" id="IPR019557">
    <property type="entry name" value="AminoTfrase-like_pln_mobile"/>
</dbReference>
<dbReference type="EMBL" id="JACGCM010001854">
    <property type="protein sequence ID" value="KAF6148152.1"/>
    <property type="molecule type" value="Genomic_DNA"/>
</dbReference>
<dbReference type="Pfam" id="PF10536">
    <property type="entry name" value="PMD"/>
    <property type="match status" value="1"/>
</dbReference>
<protein>
    <recommendedName>
        <fullName evidence="1">Aminotransferase-like plant mobile domain-containing protein</fullName>
    </recommendedName>
</protein>
<dbReference type="Proteomes" id="UP000541444">
    <property type="component" value="Unassembled WGS sequence"/>
</dbReference>
<evidence type="ECO:0000313" key="3">
    <source>
        <dbReference type="Proteomes" id="UP000541444"/>
    </source>
</evidence>
<comment type="caution">
    <text evidence="2">The sequence shown here is derived from an EMBL/GenBank/DDBJ whole genome shotgun (WGS) entry which is preliminary data.</text>
</comment>
<accession>A0A7J7LZX7</accession>
<name>A0A7J7LZX7_9MAGN</name>
<organism evidence="2 3">
    <name type="scientific">Kingdonia uniflora</name>
    <dbReference type="NCBI Taxonomy" id="39325"/>
    <lineage>
        <taxon>Eukaryota</taxon>
        <taxon>Viridiplantae</taxon>
        <taxon>Streptophyta</taxon>
        <taxon>Embryophyta</taxon>
        <taxon>Tracheophyta</taxon>
        <taxon>Spermatophyta</taxon>
        <taxon>Magnoliopsida</taxon>
        <taxon>Ranunculales</taxon>
        <taxon>Circaeasteraceae</taxon>
        <taxon>Kingdonia</taxon>
    </lineage>
</organism>
<reference evidence="2 3" key="1">
    <citation type="journal article" date="2020" name="IScience">
        <title>Genome Sequencing of the Endangered Kingdonia uniflora (Circaeasteraceae, Ranunculales) Reveals Potential Mechanisms of Evolutionary Specialization.</title>
        <authorList>
            <person name="Sun Y."/>
            <person name="Deng T."/>
            <person name="Zhang A."/>
            <person name="Moore M.J."/>
            <person name="Landis J.B."/>
            <person name="Lin N."/>
            <person name="Zhang H."/>
            <person name="Zhang X."/>
            <person name="Huang J."/>
            <person name="Zhang X."/>
            <person name="Sun H."/>
            <person name="Wang H."/>
        </authorList>
    </citation>
    <scope>NUCLEOTIDE SEQUENCE [LARGE SCALE GENOMIC DNA]</scope>
    <source>
        <strain evidence="2">TB1705</strain>
        <tissue evidence="2">Leaf</tissue>
    </source>
</reference>
<evidence type="ECO:0000313" key="2">
    <source>
        <dbReference type="EMBL" id="KAF6148152.1"/>
    </source>
</evidence>